<evidence type="ECO:0000256" key="1">
    <source>
        <dbReference type="ARBA" id="ARBA00006464"/>
    </source>
</evidence>
<dbReference type="KEGG" id="lit:FPZ52_11050"/>
<evidence type="ECO:0000256" key="3">
    <source>
        <dbReference type="SAM" id="Phobius"/>
    </source>
</evidence>
<dbReference type="InterPro" id="IPR003362">
    <property type="entry name" value="Bact_transf"/>
</dbReference>
<keyword evidence="5" id="KW-0808">Transferase</keyword>
<keyword evidence="3" id="KW-0472">Membrane</keyword>
<dbReference type="Proteomes" id="UP000318483">
    <property type="component" value="Chromosome"/>
</dbReference>
<dbReference type="PANTHER" id="PTHR30576">
    <property type="entry name" value="COLANIC BIOSYNTHESIS UDP-GLUCOSE LIPID CARRIER TRANSFERASE"/>
    <property type="match status" value="1"/>
</dbReference>
<evidence type="ECO:0000256" key="2">
    <source>
        <dbReference type="ARBA" id="ARBA00023169"/>
    </source>
</evidence>
<dbReference type="AlphaFoldDB" id="A0A5B8IWZ1"/>
<dbReference type="GO" id="GO:0000271">
    <property type="term" value="P:polysaccharide biosynthetic process"/>
    <property type="evidence" value="ECO:0007669"/>
    <property type="project" value="UniProtKB-KW"/>
</dbReference>
<dbReference type="RefSeq" id="WP_146365484.1">
    <property type="nucleotide sequence ID" value="NZ_CP042261.1"/>
</dbReference>
<keyword evidence="3" id="KW-0812">Transmembrane</keyword>
<evidence type="ECO:0000259" key="4">
    <source>
        <dbReference type="Pfam" id="PF02397"/>
    </source>
</evidence>
<dbReference type="GO" id="GO:0016780">
    <property type="term" value="F:phosphotransferase activity, for other substituted phosphate groups"/>
    <property type="evidence" value="ECO:0007669"/>
    <property type="project" value="TreeGrafter"/>
</dbReference>
<dbReference type="OrthoDB" id="9808602at2"/>
<dbReference type="PANTHER" id="PTHR30576:SF20">
    <property type="entry name" value="QUINOVOSAMINEPHOSPHOTRANSFERAE-RELATED"/>
    <property type="match status" value="1"/>
</dbReference>
<dbReference type="EMBL" id="CP042261">
    <property type="protein sequence ID" value="QDY70103.1"/>
    <property type="molecule type" value="Genomic_DNA"/>
</dbReference>
<evidence type="ECO:0000313" key="6">
    <source>
        <dbReference type="Proteomes" id="UP000318483"/>
    </source>
</evidence>
<dbReference type="Pfam" id="PF02397">
    <property type="entry name" value="Bac_transf"/>
    <property type="match status" value="1"/>
</dbReference>
<comment type="similarity">
    <text evidence="1">Belongs to the bacterial sugar transferase family.</text>
</comment>
<name>A0A5B8IWZ1_9RHOB</name>
<reference evidence="5 6" key="1">
    <citation type="submission" date="2019-07" db="EMBL/GenBank/DDBJ databases">
        <title>Litoreibacter alkalisoli sp. nov., isolated from saline-alkaline soil.</title>
        <authorList>
            <person name="Wang S."/>
            <person name="Xu L."/>
            <person name="Xing Y.-T."/>
            <person name="Sun J.-Q."/>
        </authorList>
    </citation>
    <scope>NUCLEOTIDE SEQUENCE [LARGE SCALE GENOMIC DNA]</scope>
    <source>
        <strain evidence="5 6">LN3S51</strain>
    </source>
</reference>
<proteinExistence type="inferred from homology"/>
<accession>A0A5B8IWZ1</accession>
<evidence type="ECO:0000313" key="5">
    <source>
        <dbReference type="EMBL" id="QDY70103.1"/>
    </source>
</evidence>
<gene>
    <name evidence="5" type="ORF">FPZ52_11050</name>
</gene>
<feature type="transmembrane region" description="Helical" evidence="3">
    <location>
        <begin position="12"/>
        <end position="33"/>
    </location>
</feature>
<keyword evidence="2" id="KW-0270">Exopolysaccharide synthesis</keyword>
<protein>
    <submittedName>
        <fullName evidence="5">Sugar transferase</fullName>
    </submittedName>
</protein>
<keyword evidence="6" id="KW-1185">Reference proteome</keyword>
<sequence>MTWTKRIFDVMTSIILLILFSPVMLGVTLAILLRDGGPVLFRSERMKTPQTGFTLLKFRTMRDDPEDGGVTGGDKANRITHTGRFMRKTRLDELPQLINVLKGDISLVGPRPPLRVYVEAAPVLYAKVLKSRPGLTGLATLLYHSHENWILSGCNTSTETHDAYLRRCVPTKGRLDLIYQAHSSVCFDLWILWRTFRALID</sequence>
<feature type="domain" description="Bacterial sugar transferase" evidence="4">
    <location>
        <begin position="5"/>
        <end position="200"/>
    </location>
</feature>
<keyword evidence="3" id="KW-1133">Transmembrane helix</keyword>
<organism evidence="5 6">
    <name type="scientific">Qingshengfaniella alkalisoli</name>
    <dbReference type="NCBI Taxonomy" id="2599296"/>
    <lineage>
        <taxon>Bacteria</taxon>
        <taxon>Pseudomonadati</taxon>
        <taxon>Pseudomonadota</taxon>
        <taxon>Alphaproteobacteria</taxon>
        <taxon>Rhodobacterales</taxon>
        <taxon>Paracoccaceae</taxon>
        <taxon>Qingshengfaniella</taxon>
    </lineage>
</organism>